<gene>
    <name evidence="2" type="ORF">B0T26DRAFT_626110</name>
</gene>
<comment type="caution">
    <text evidence="2">The sequence shown here is derived from an EMBL/GenBank/DDBJ whole genome shotgun (WGS) entry which is preliminary data.</text>
</comment>
<dbReference type="InterPro" id="IPR053137">
    <property type="entry name" value="NLR-like"/>
</dbReference>
<feature type="domain" description="Nucleoside phosphorylase" evidence="1">
    <location>
        <begin position="15"/>
        <end position="270"/>
    </location>
</feature>
<dbReference type="SUPFAM" id="SSF52540">
    <property type="entry name" value="P-loop containing nucleoside triphosphate hydrolases"/>
    <property type="match status" value="1"/>
</dbReference>
<protein>
    <recommendedName>
        <fullName evidence="1">Nucleoside phosphorylase domain-containing protein</fullName>
    </recommendedName>
</protein>
<dbReference type="SUPFAM" id="SSF48452">
    <property type="entry name" value="TPR-like"/>
    <property type="match status" value="4"/>
</dbReference>
<reference evidence="2" key="1">
    <citation type="submission" date="2023-06" db="EMBL/GenBank/DDBJ databases">
        <title>Genome-scale phylogeny and comparative genomics of the fungal order Sordariales.</title>
        <authorList>
            <consortium name="Lawrence Berkeley National Laboratory"/>
            <person name="Hensen N."/>
            <person name="Bonometti L."/>
            <person name="Westerberg I."/>
            <person name="Brannstrom I.O."/>
            <person name="Guillou S."/>
            <person name="Cros-Aarteil S."/>
            <person name="Calhoun S."/>
            <person name="Haridas S."/>
            <person name="Kuo A."/>
            <person name="Mondo S."/>
            <person name="Pangilinan J."/>
            <person name="Riley R."/>
            <person name="LaButti K."/>
            <person name="Andreopoulos B."/>
            <person name="Lipzen A."/>
            <person name="Chen C."/>
            <person name="Yanf M."/>
            <person name="Daum C."/>
            <person name="Ng V."/>
            <person name="Clum A."/>
            <person name="Steindorff A."/>
            <person name="Ohm R."/>
            <person name="Martin F."/>
            <person name="Silar P."/>
            <person name="Natvig D."/>
            <person name="Lalanne C."/>
            <person name="Gautier V."/>
            <person name="Ament-velasquez S.L."/>
            <person name="Kruys A."/>
            <person name="Hutchinson M.I."/>
            <person name="Powell A.J."/>
            <person name="Barry K."/>
            <person name="Miller A.N."/>
            <person name="Grigoriev I.V."/>
            <person name="Debuchy R."/>
            <person name="Gladieux P."/>
            <person name="Thoren M.H."/>
            <person name="Johannesson H."/>
        </authorList>
    </citation>
    <scope>NUCLEOTIDE SEQUENCE</scope>
    <source>
        <strain evidence="2">SMH2392-1A</strain>
    </source>
</reference>
<dbReference type="AlphaFoldDB" id="A0AA40DZJ6"/>
<dbReference type="Proteomes" id="UP001172101">
    <property type="component" value="Unassembled WGS sequence"/>
</dbReference>
<name>A0AA40DZJ6_9PEZI</name>
<keyword evidence="3" id="KW-1185">Reference proteome</keyword>
<dbReference type="PRINTS" id="PR00381">
    <property type="entry name" value="KINESINLIGHT"/>
</dbReference>
<dbReference type="PANTHER" id="PTHR46082">
    <property type="entry name" value="ATP/GTP-BINDING PROTEIN-RELATED"/>
    <property type="match status" value="1"/>
</dbReference>
<dbReference type="InterPro" id="IPR011990">
    <property type="entry name" value="TPR-like_helical_dom_sf"/>
</dbReference>
<dbReference type="InterPro" id="IPR027417">
    <property type="entry name" value="P-loop_NTPase"/>
</dbReference>
<sequence>MTPLRRPAARRDFEIVAICALPLEASVVAAFFDHHWGDDPPYGKAPGDRNAYSVGAVGHHNIVLAHMPGIGKASAAAVAADCRASFPNIKLAIVVGVCGAVPNSPNGDEILLGDVIISEGIFQYDFGRQLPERFVPKETLLDSLGRPNSEIRALLAKLKSDRKMLQDKMMSYLTVIQGKQDPDLAADYPGRAHDRLFVAAYHHIGTGTCQECGCNGPVVSRKRLEQDNLRPAIHFGLIASGDTVMKSAKDRNAIAKLKDIIGFEMEGAGVWDSFPCMAVIKGVCDYADSHKAKAWQRKTQIALEYSYWLRKTYTEISVFWVHASNTERFRQAYASIAQECQVPGYNDPKMDMLLLVKKWLEKEDCGRWLMIIDNADDTEVFFSQQAEPAVTDIPSTDSNLGRYLPECNHGAILVTTRNKQTGFRLTQGKGPIEVGKMDEDESGQLLRIILDEVDFTPEELSILSSRLEYLPLALVQATAFIQENTTTIGDYLQLINQSDQNLINLLSEEFETVGRDSGAPRAVAETWILSFEQIQQQNAFAGEILSLMSLFDRQAIPLEFLHHYKQQQVGDQSGEIQLTKALGVLKAFSFVTEDKAHNLDMHRLVQLVTRKWLINKGTMQRFTGQALLAVSQAYPYGNFENRTVCGAYLPHAHAVLGSEDAGLKDERVARASLFHCVAGFFSYQGRWKDAEEFQLKGVKLRKAVLGDEHPDTLNGIANLASTYQNQGRWKEAEMLRVQVMELRKKVLGDEHPDTLNGIDNLASTYRNQGRWKEAEMLQVQVMELYKKVLGDEHPDTLNGIANLASTYRNQGRWKEAEMLQVQVMKLREKVLGDEHPHTLNGIANLALTYRNQGRWKEAEMLQVQVMELYKKILGDEHPHTLIGIANLASTYRDQGRWKEAEMLQVQVMELRKKVLGDEHPDTLIGIANLASTYQNQGRWKEAEMLQVQVMELRKKVLGDEHPDTLNGIANLASTYRNQGRWKEAEMLQVQVMELYKKVLGDEHPHTLNGIDNLASTYRNQGRWKEAKMLQVQVMDLYKKVLGDEHPDTLNGIANLASTYHNQGRWKEAEMLQVQVMELRKKVLGDEHPHTLNGIDNLASTYRNQGRWKEAEMLQVQVMELRKKVLGDEHPDTLNGIANLASTYQNQGRWKEAEMLQVQVMELRKKVLGDEHPDTLNGIANLASTYRNQGRWKEAEMLQVQV</sequence>
<dbReference type="InterPro" id="IPR035994">
    <property type="entry name" value="Nucleoside_phosphorylase_sf"/>
</dbReference>
<dbReference type="GO" id="GO:0009116">
    <property type="term" value="P:nucleoside metabolic process"/>
    <property type="evidence" value="ECO:0007669"/>
    <property type="project" value="InterPro"/>
</dbReference>
<dbReference type="Gene3D" id="3.40.50.1580">
    <property type="entry name" value="Nucleoside phosphorylase domain"/>
    <property type="match status" value="1"/>
</dbReference>
<organism evidence="2 3">
    <name type="scientific">Lasiosphaeria miniovina</name>
    <dbReference type="NCBI Taxonomy" id="1954250"/>
    <lineage>
        <taxon>Eukaryota</taxon>
        <taxon>Fungi</taxon>
        <taxon>Dikarya</taxon>
        <taxon>Ascomycota</taxon>
        <taxon>Pezizomycotina</taxon>
        <taxon>Sordariomycetes</taxon>
        <taxon>Sordariomycetidae</taxon>
        <taxon>Sordariales</taxon>
        <taxon>Lasiosphaeriaceae</taxon>
        <taxon>Lasiosphaeria</taxon>
    </lineage>
</organism>
<dbReference type="SMART" id="SM00028">
    <property type="entry name" value="TPR"/>
    <property type="match status" value="10"/>
</dbReference>
<dbReference type="Pfam" id="PF13374">
    <property type="entry name" value="TPR_10"/>
    <property type="match status" value="3"/>
</dbReference>
<proteinExistence type="predicted"/>
<dbReference type="Pfam" id="PF13424">
    <property type="entry name" value="TPR_12"/>
    <property type="match status" value="5"/>
</dbReference>
<dbReference type="GeneID" id="85319450"/>
<dbReference type="GO" id="GO:0003824">
    <property type="term" value="F:catalytic activity"/>
    <property type="evidence" value="ECO:0007669"/>
    <property type="project" value="InterPro"/>
</dbReference>
<accession>A0AA40DZJ6</accession>
<evidence type="ECO:0000313" key="2">
    <source>
        <dbReference type="EMBL" id="KAK0722389.1"/>
    </source>
</evidence>
<dbReference type="Gene3D" id="1.25.40.10">
    <property type="entry name" value="Tetratricopeptide repeat domain"/>
    <property type="match status" value="3"/>
</dbReference>
<dbReference type="RefSeq" id="XP_060298313.1">
    <property type="nucleotide sequence ID" value="XM_060436180.1"/>
</dbReference>
<dbReference type="PANTHER" id="PTHR46082:SF6">
    <property type="entry name" value="AAA+ ATPASE DOMAIN-CONTAINING PROTEIN-RELATED"/>
    <property type="match status" value="1"/>
</dbReference>
<evidence type="ECO:0000313" key="3">
    <source>
        <dbReference type="Proteomes" id="UP001172101"/>
    </source>
</evidence>
<dbReference type="Pfam" id="PF01048">
    <property type="entry name" value="PNP_UDP_1"/>
    <property type="match status" value="1"/>
</dbReference>
<dbReference type="InterPro" id="IPR000845">
    <property type="entry name" value="Nucleoside_phosphorylase_d"/>
</dbReference>
<evidence type="ECO:0000259" key="1">
    <source>
        <dbReference type="Pfam" id="PF01048"/>
    </source>
</evidence>
<feature type="non-terminal residue" evidence="2">
    <location>
        <position position="1"/>
    </location>
</feature>
<dbReference type="InterPro" id="IPR019734">
    <property type="entry name" value="TPR_rpt"/>
</dbReference>
<dbReference type="EMBL" id="JAUIRO010000003">
    <property type="protein sequence ID" value="KAK0722389.1"/>
    <property type="molecule type" value="Genomic_DNA"/>
</dbReference>
<dbReference type="SUPFAM" id="SSF53167">
    <property type="entry name" value="Purine and uridine phosphorylases"/>
    <property type="match status" value="1"/>
</dbReference>